<dbReference type="AlphaFoldDB" id="A0A427B075"/>
<gene>
    <name evidence="2" type="ORF">B296_00001844</name>
</gene>
<keyword evidence="1" id="KW-1133">Transmembrane helix</keyword>
<dbReference type="PANTHER" id="PTHR37254:SF1">
    <property type="entry name" value="OS01G0100500 PROTEIN"/>
    <property type="match status" value="1"/>
</dbReference>
<evidence type="ECO:0000313" key="3">
    <source>
        <dbReference type="Proteomes" id="UP000287651"/>
    </source>
</evidence>
<dbReference type="Proteomes" id="UP000287651">
    <property type="component" value="Unassembled WGS sequence"/>
</dbReference>
<feature type="transmembrane region" description="Helical" evidence="1">
    <location>
        <begin position="74"/>
        <end position="97"/>
    </location>
</feature>
<proteinExistence type="predicted"/>
<dbReference type="PANTHER" id="PTHR37254">
    <property type="entry name" value="OS01G0100500 PROTEIN"/>
    <property type="match status" value="1"/>
</dbReference>
<protein>
    <submittedName>
        <fullName evidence="2">Uncharacterized protein</fullName>
    </submittedName>
</protein>
<evidence type="ECO:0000256" key="1">
    <source>
        <dbReference type="SAM" id="Phobius"/>
    </source>
</evidence>
<feature type="transmembrane region" description="Helical" evidence="1">
    <location>
        <begin position="220"/>
        <end position="237"/>
    </location>
</feature>
<accession>A0A427B075</accession>
<keyword evidence="1" id="KW-0812">Transmembrane</keyword>
<name>A0A427B075_ENSVE</name>
<dbReference type="EMBL" id="AMZH03000824">
    <property type="protein sequence ID" value="RRT81787.1"/>
    <property type="molecule type" value="Genomic_DNA"/>
</dbReference>
<keyword evidence="1" id="KW-0472">Membrane</keyword>
<organism evidence="2 3">
    <name type="scientific">Ensete ventricosum</name>
    <name type="common">Abyssinian banana</name>
    <name type="synonym">Musa ensete</name>
    <dbReference type="NCBI Taxonomy" id="4639"/>
    <lineage>
        <taxon>Eukaryota</taxon>
        <taxon>Viridiplantae</taxon>
        <taxon>Streptophyta</taxon>
        <taxon>Embryophyta</taxon>
        <taxon>Tracheophyta</taxon>
        <taxon>Spermatophyta</taxon>
        <taxon>Magnoliopsida</taxon>
        <taxon>Liliopsida</taxon>
        <taxon>Zingiberales</taxon>
        <taxon>Musaceae</taxon>
        <taxon>Ensete</taxon>
    </lineage>
</organism>
<reference evidence="2 3" key="1">
    <citation type="journal article" date="2014" name="Agronomy (Basel)">
        <title>A Draft Genome Sequence for Ensete ventricosum, the Drought-Tolerant Tree Against Hunger.</title>
        <authorList>
            <person name="Harrison J."/>
            <person name="Moore K.A."/>
            <person name="Paszkiewicz K."/>
            <person name="Jones T."/>
            <person name="Grant M."/>
            <person name="Ambacheew D."/>
            <person name="Muzemil S."/>
            <person name="Studholme D.J."/>
        </authorList>
    </citation>
    <scope>NUCLEOTIDE SEQUENCE [LARGE SCALE GENOMIC DNA]</scope>
</reference>
<evidence type="ECO:0000313" key="2">
    <source>
        <dbReference type="EMBL" id="RRT81787.1"/>
    </source>
</evidence>
<comment type="caution">
    <text evidence="2">The sequence shown here is derived from an EMBL/GenBank/DDBJ whole genome shotgun (WGS) entry which is preliminary data.</text>
</comment>
<sequence length="238" mass="26912">MDPIRCPENSFAYDSTLCACNPGYYKDRSGGCRLFEAGDGDWTVGTRAGPAGPTFLDTVLPLESLEWMVRSEEALLRAVLVVTLFWLAFCVAVRFGSVDGGRTIWFRIRWSVAQLDLFATHHDRVRFLSSLYPFSANLPFYWHVDCAVVIHRWIKLSLPHQSDRAVEIPILRLVLVVVPRAIRGAHSTPPSVDLLRRAVVDRRRRTRDDNKVVKKRKAELGGTFSVVSWILFIGLLSA</sequence>